<reference evidence="2 3" key="1">
    <citation type="submission" date="2019-09" db="EMBL/GenBank/DDBJ databases">
        <title>Wenzhouxiangella sp. Genome sequencing and assembly.</title>
        <authorList>
            <person name="Zhang R."/>
        </authorList>
    </citation>
    <scope>NUCLEOTIDE SEQUENCE [LARGE SCALE GENOMIC DNA]</scope>
    <source>
        <strain evidence="2 3">W260</strain>
    </source>
</reference>
<proteinExistence type="predicted"/>
<accession>A0A5N0TF34</accession>
<feature type="domain" description="Calcineurin-like phosphoesterase" evidence="1">
    <location>
        <begin position="11"/>
        <end position="201"/>
    </location>
</feature>
<dbReference type="Proteomes" id="UP000325372">
    <property type="component" value="Unassembled WGS sequence"/>
</dbReference>
<dbReference type="InterPro" id="IPR004843">
    <property type="entry name" value="Calcineurin-like_PHP"/>
</dbReference>
<dbReference type="InterPro" id="IPR029052">
    <property type="entry name" value="Metallo-depent_PP-like"/>
</dbReference>
<dbReference type="PANTHER" id="PTHR42850">
    <property type="entry name" value="METALLOPHOSPHOESTERASE"/>
    <property type="match status" value="1"/>
</dbReference>
<evidence type="ECO:0000313" key="3">
    <source>
        <dbReference type="Proteomes" id="UP000325372"/>
    </source>
</evidence>
<dbReference type="GO" id="GO:0008803">
    <property type="term" value="F:bis(5'-nucleosyl)-tetraphosphatase (symmetrical) activity"/>
    <property type="evidence" value="ECO:0007669"/>
    <property type="project" value="TreeGrafter"/>
</dbReference>
<keyword evidence="3" id="KW-1185">Reference proteome</keyword>
<dbReference type="PANTHER" id="PTHR42850:SF4">
    <property type="entry name" value="ZINC-DEPENDENT ENDOPOLYPHOSPHATASE"/>
    <property type="match status" value="1"/>
</dbReference>
<organism evidence="2 3">
    <name type="scientific">Marinihelvus fidelis</name>
    <dbReference type="NCBI Taxonomy" id="2613842"/>
    <lineage>
        <taxon>Bacteria</taxon>
        <taxon>Pseudomonadati</taxon>
        <taxon>Pseudomonadota</taxon>
        <taxon>Gammaproteobacteria</taxon>
        <taxon>Chromatiales</taxon>
        <taxon>Wenzhouxiangellaceae</taxon>
        <taxon>Marinihelvus</taxon>
    </lineage>
</organism>
<evidence type="ECO:0000313" key="2">
    <source>
        <dbReference type="EMBL" id="KAA9133074.1"/>
    </source>
</evidence>
<protein>
    <submittedName>
        <fullName evidence="2">Serine/threonine protein phosphatase</fullName>
    </submittedName>
</protein>
<dbReference type="Gene3D" id="3.60.21.10">
    <property type="match status" value="1"/>
</dbReference>
<dbReference type="GO" id="GO:0005737">
    <property type="term" value="C:cytoplasm"/>
    <property type="evidence" value="ECO:0007669"/>
    <property type="project" value="TreeGrafter"/>
</dbReference>
<evidence type="ECO:0000259" key="1">
    <source>
        <dbReference type="Pfam" id="PF00149"/>
    </source>
</evidence>
<dbReference type="GO" id="GO:0110154">
    <property type="term" value="P:RNA decapping"/>
    <property type="evidence" value="ECO:0007669"/>
    <property type="project" value="TreeGrafter"/>
</dbReference>
<sequence length="243" mass="26826">MVAPRYVPGARMYCIGDIHGRADLLEDLHGAILGDVEGFDGERHVLYLGDYIDRGTQSREVIDMLLDDPLPGFERIFLRGNHEQAMLDFMQHPENVAGWLGFGGRETLASYGVNVSLFPLMKELPELARSLAAHLPDTHLAFLDSGLDSWRGGDYFFAHAGIRPGVPLDEQHTEDLLWIRDEFLQSPANHGVVVVHGHTITTEPEMLPNRIGIDTGAFHSGVLTALVLEGTEQRLLQTGPEAA</sequence>
<comment type="caution">
    <text evidence="2">The sequence shown here is derived from an EMBL/GenBank/DDBJ whole genome shotgun (WGS) entry which is preliminary data.</text>
</comment>
<dbReference type="AlphaFoldDB" id="A0A5N0TF34"/>
<dbReference type="InterPro" id="IPR050126">
    <property type="entry name" value="Ap4A_hydrolase"/>
</dbReference>
<dbReference type="GO" id="GO:0016791">
    <property type="term" value="F:phosphatase activity"/>
    <property type="evidence" value="ECO:0007669"/>
    <property type="project" value="TreeGrafter"/>
</dbReference>
<dbReference type="Pfam" id="PF00149">
    <property type="entry name" value="Metallophos"/>
    <property type="match status" value="1"/>
</dbReference>
<dbReference type="SUPFAM" id="SSF56300">
    <property type="entry name" value="Metallo-dependent phosphatases"/>
    <property type="match status" value="1"/>
</dbReference>
<gene>
    <name evidence="2" type="ORF">F3N42_01550</name>
</gene>
<dbReference type="CDD" id="cd00144">
    <property type="entry name" value="MPP_PPP_family"/>
    <property type="match status" value="1"/>
</dbReference>
<name>A0A5N0TF34_9GAMM</name>
<dbReference type="EMBL" id="VYXP01000002">
    <property type="protein sequence ID" value="KAA9133074.1"/>
    <property type="molecule type" value="Genomic_DNA"/>
</dbReference>